<dbReference type="Pfam" id="PF01381">
    <property type="entry name" value="HTH_3"/>
    <property type="match status" value="1"/>
</dbReference>
<feature type="compositionally biased region" description="Basic and acidic residues" evidence="1">
    <location>
        <begin position="100"/>
        <end position="111"/>
    </location>
</feature>
<dbReference type="SMART" id="SM00530">
    <property type="entry name" value="HTH_XRE"/>
    <property type="match status" value="1"/>
</dbReference>
<protein>
    <submittedName>
        <fullName evidence="3">Helix-turn-helix domain-containing protein</fullName>
    </submittedName>
</protein>
<dbReference type="PROSITE" id="PS50943">
    <property type="entry name" value="HTH_CROC1"/>
    <property type="match status" value="1"/>
</dbReference>
<dbReference type="CDD" id="cd00093">
    <property type="entry name" value="HTH_XRE"/>
    <property type="match status" value="1"/>
</dbReference>
<gene>
    <name evidence="3" type="ORF">MUN86_12940</name>
</gene>
<sequence>MVDRIREILSARQLTPTQFADTIGVARPIVSHILSGRNKPSLEVVQKIIAAFPGLSLSWLLSGTGSMNANDAMAGGVDASSAVHPSRRVSTRASETTRPTPDKAKTQSDKAEPIVKAPETLNKTEVPLDPANTLLAKETASLPLFATSTAAPLYNNQVISAPTPPALRQAAPILQESAANNHVAATKPPTTAEVPTASIATSAPSAAQPFAEPGKAIRRIVIFYQDGTFTDYQPDNK</sequence>
<name>A0ABY4G0U2_9BACT</name>
<dbReference type="RefSeq" id="WP_245118347.1">
    <property type="nucleotide sequence ID" value="NZ_CP095061.1"/>
</dbReference>
<evidence type="ECO:0000313" key="3">
    <source>
        <dbReference type="EMBL" id="UOQ64495.1"/>
    </source>
</evidence>
<feature type="domain" description="HTH cro/C1-type" evidence="2">
    <location>
        <begin position="5"/>
        <end position="60"/>
    </location>
</feature>
<evidence type="ECO:0000259" key="2">
    <source>
        <dbReference type="PROSITE" id="PS50943"/>
    </source>
</evidence>
<dbReference type="InterPro" id="IPR010982">
    <property type="entry name" value="Lambda_DNA-bd_dom_sf"/>
</dbReference>
<feature type="region of interest" description="Disordered" evidence="1">
    <location>
        <begin position="76"/>
        <end position="111"/>
    </location>
</feature>
<organism evidence="3 4">
    <name type="scientific">Hymenobacter volaticus</name>
    <dbReference type="NCBI Taxonomy" id="2932254"/>
    <lineage>
        <taxon>Bacteria</taxon>
        <taxon>Pseudomonadati</taxon>
        <taxon>Bacteroidota</taxon>
        <taxon>Cytophagia</taxon>
        <taxon>Cytophagales</taxon>
        <taxon>Hymenobacteraceae</taxon>
        <taxon>Hymenobacter</taxon>
    </lineage>
</organism>
<accession>A0ABY4G0U2</accession>
<reference evidence="3" key="1">
    <citation type="submission" date="2022-04" db="EMBL/GenBank/DDBJ databases">
        <title>Hymenobacter sp. isolated from the air.</title>
        <authorList>
            <person name="Won M."/>
            <person name="Lee C.-M."/>
            <person name="Woen H.-Y."/>
            <person name="Kwon S.-W."/>
        </authorList>
    </citation>
    <scope>NUCLEOTIDE SEQUENCE</scope>
    <source>
        <strain evidence="3">5420S-77</strain>
    </source>
</reference>
<dbReference type="InterPro" id="IPR001387">
    <property type="entry name" value="Cro/C1-type_HTH"/>
</dbReference>
<dbReference type="Gene3D" id="1.10.260.40">
    <property type="entry name" value="lambda repressor-like DNA-binding domains"/>
    <property type="match status" value="1"/>
</dbReference>
<dbReference type="SUPFAM" id="SSF47413">
    <property type="entry name" value="lambda repressor-like DNA-binding domains"/>
    <property type="match status" value="1"/>
</dbReference>
<proteinExistence type="predicted"/>
<keyword evidence="4" id="KW-1185">Reference proteome</keyword>
<evidence type="ECO:0000256" key="1">
    <source>
        <dbReference type="SAM" id="MobiDB-lite"/>
    </source>
</evidence>
<dbReference type="EMBL" id="CP095061">
    <property type="protein sequence ID" value="UOQ64495.1"/>
    <property type="molecule type" value="Genomic_DNA"/>
</dbReference>
<evidence type="ECO:0000313" key="4">
    <source>
        <dbReference type="Proteomes" id="UP000830401"/>
    </source>
</evidence>
<dbReference type="Proteomes" id="UP000830401">
    <property type="component" value="Chromosome"/>
</dbReference>